<dbReference type="GeneID" id="85309419"/>
<protein>
    <submittedName>
        <fullName evidence="1">YqcI/YcgG family-domain-containing protein</fullName>
    </submittedName>
</protein>
<sequence>MSAGSSLIILAACSALGLLYRYLEPAIRRWVKSRLPHKSSGLPAEPPLWTRKRIETTLSPATWQRQSYEDFRAAMLATDPVPFPCVYATKGFKASEHRYLFLSSPDPNNKPNMRLLASGLREYVEAATAQTLGPLNALTVLFPRPDSPASKNEKHPLSTLEDYHANLWNLLNHLARMDTSPWPADIPPNTSDPLWRFSFAGQAVFVAAMTPAHQARRSRFCGCYALVLQLADNFDVVFATPARKAGAIGKVRGLLREFDLVGISPELKDYGDKEGREAKQYFLMDGDEGVGSPFEVLGNQRSDTVWDMGGTFVG</sequence>
<name>A0AAJ0FCW4_9PEZI</name>
<dbReference type="EMBL" id="MU839023">
    <property type="protein sequence ID" value="KAK1764006.1"/>
    <property type="molecule type" value="Genomic_DNA"/>
</dbReference>
<accession>A0AAJ0FCW4</accession>
<dbReference type="Proteomes" id="UP001244011">
    <property type="component" value="Unassembled WGS sequence"/>
</dbReference>
<reference evidence="1" key="1">
    <citation type="submission" date="2023-06" db="EMBL/GenBank/DDBJ databases">
        <title>Genome-scale phylogeny and comparative genomics of the fungal order Sordariales.</title>
        <authorList>
            <consortium name="Lawrence Berkeley National Laboratory"/>
            <person name="Hensen N."/>
            <person name="Bonometti L."/>
            <person name="Westerberg I."/>
            <person name="Brannstrom I.O."/>
            <person name="Guillou S."/>
            <person name="Cros-Aarteil S."/>
            <person name="Calhoun S."/>
            <person name="Haridas S."/>
            <person name="Kuo A."/>
            <person name="Mondo S."/>
            <person name="Pangilinan J."/>
            <person name="Riley R."/>
            <person name="Labutti K."/>
            <person name="Andreopoulos B."/>
            <person name="Lipzen A."/>
            <person name="Chen C."/>
            <person name="Yanf M."/>
            <person name="Daum C."/>
            <person name="Ng V."/>
            <person name="Clum A."/>
            <person name="Steindorff A."/>
            <person name="Ohm R."/>
            <person name="Martin F."/>
            <person name="Silar P."/>
            <person name="Natvig D."/>
            <person name="Lalanne C."/>
            <person name="Gautier V."/>
            <person name="Ament-Velasquez S.L."/>
            <person name="Kruys A."/>
            <person name="Hutchinson M.I."/>
            <person name="Powell A.J."/>
            <person name="Barry K."/>
            <person name="Miller A.N."/>
            <person name="Grigoriev I.V."/>
            <person name="Debuchy R."/>
            <person name="Gladieux P."/>
            <person name="Thoren M.H."/>
            <person name="Johannesson H."/>
        </authorList>
    </citation>
    <scope>NUCLEOTIDE SEQUENCE</scope>
    <source>
        <strain evidence="1">8032-3</strain>
    </source>
</reference>
<proteinExistence type="predicted"/>
<dbReference type="Pfam" id="PF08892">
    <property type="entry name" value="YqcI_YcgG"/>
    <property type="match status" value="1"/>
</dbReference>
<dbReference type="PANTHER" id="PTHR40045:SF1">
    <property type="entry name" value="YQCI_YCGG FAMILY PROTEIN"/>
    <property type="match status" value="1"/>
</dbReference>
<dbReference type="AlphaFoldDB" id="A0AAJ0FCW4"/>
<dbReference type="InterPro" id="IPR014988">
    <property type="entry name" value="Uncharacterised_YqcI/YcgG"/>
</dbReference>
<gene>
    <name evidence="1" type="ORF">QBC33DRAFT_518176</name>
</gene>
<keyword evidence="2" id="KW-1185">Reference proteome</keyword>
<evidence type="ECO:0000313" key="1">
    <source>
        <dbReference type="EMBL" id="KAK1764006.1"/>
    </source>
</evidence>
<dbReference type="RefSeq" id="XP_060280219.1">
    <property type="nucleotide sequence ID" value="XM_060426232.1"/>
</dbReference>
<comment type="caution">
    <text evidence="1">The sequence shown here is derived from an EMBL/GenBank/DDBJ whole genome shotgun (WGS) entry which is preliminary data.</text>
</comment>
<organism evidence="1 2">
    <name type="scientific">Phialemonium atrogriseum</name>
    <dbReference type="NCBI Taxonomy" id="1093897"/>
    <lineage>
        <taxon>Eukaryota</taxon>
        <taxon>Fungi</taxon>
        <taxon>Dikarya</taxon>
        <taxon>Ascomycota</taxon>
        <taxon>Pezizomycotina</taxon>
        <taxon>Sordariomycetes</taxon>
        <taxon>Sordariomycetidae</taxon>
        <taxon>Cephalothecales</taxon>
        <taxon>Cephalothecaceae</taxon>
        <taxon>Phialemonium</taxon>
    </lineage>
</organism>
<dbReference type="PANTHER" id="PTHR40045">
    <property type="entry name" value="YCGG FAMILY PROTEIN"/>
    <property type="match status" value="1"/>
</dbReference>
<evidence type="ECO:0000313" key="2">
    <source>
        <dbReference type="Proteomes" id="UP001244011"/>
    </source>
</evidence>